<organism evidence="1 2">
    <name type="scientific">Actinomadura pelletieri DSM 43383</name>
    <dbReference type="NCBI Taxonomy" id="1120940"/>
    <lineage>
        <taxon>Bacteria</taxon>
        <taxon>Bacillati</taxon>
        <taxon>Actinomycetota</taxon>
        <taxon>Actinomycetes</taxon>
        <taxon>Streptosporangiales</taxon>
        <taxon>Thermomonosporaceae</taxon>
        <taxon>Actinomadura</taxon>
    </lineage>
</organism>
<accession>A0A495QAI2</accession>
<gene>
    <name evidence="1" type="ORF">BZB76_5807</name>
</gene>
<proteinExistence type="predicted"/>
<reference evidence="1 2" key="1">
    <citation type="submission" date="2018-10" db="EMBL/GenBank/DDBJ databases">
        <title>Genomic Encyclopedia of Archaeal and Bacterial Type Strains, Phase II (KMG-II): from individual species to whole genera.</title>
        <authorList>
            <person name="Goeker M."/>
        </authorList>
    </citation>
    <scope>NUCLEOTIDE SEQUENCE [LARGE SCALE GENOMIC DNA]</scope>
    <source>
        <strain evidence="1 2">DSM 43383</strain>
    </source>
</reference>
<dbReference type="Proteomes" id="UP000274601">
    <property type="component" value="Unassembled WGS sequence"/>
</dbReference>
<evidence type="ECO:0000313" key="1">
    <source>
        <dbReference type="EMBL" id="RKS68683.1"/>
    </source>
</evidence>
<dbReference type="AlphaFoldDB" id="A0A495QAI2"/>
<comment type="caution">
    <text evidence="1">The sequence shown here is derived from an EMBL/GenBank/DDBJ whole genome shotgun (WGS) entry which is preliminary data.</text>
</comment>
<sequence length="132" mass="14740">MRTVLRTRMIAQYLRPYAQWRINRPDPCDDGRNARAAIGLIDAATYVTQLDDGEPVIVRMALAGCFDRGHFDPGPDGERLVRFWHYDSVDGGPPDLLEALAASAELHRVHEVRQGHDLATLPRPRQGEATPA</sequence>
<evidence type="ECO:0000313" key="2">
    <source>
        <dbReference type="Proteomes" id="UP000274601"/>
    </source>
</evidence>
<protein>
    <submittedName>
        <fullName evidence="1">Uncharacterized protein</fullName>
    </submittedName>
</protein>
<keyword evidence="2" id="KW-1185">Reference proteome</keyword>
<name>A0A495QAI2_9ACTN</name>
<dbReference type="EMBL" id="RBWU01000007">
    <property type="protein sequence ID" value="RKS68683.1"/>
    <property type="molecule type" value="Genomic_DNA"/>
</dbReference>